<dbReference type="GO" id="GO:0005737">
    <property type="term" value="C:cytoplasm"/>
    <property type="evidence" value="ECO:0007669"/>
    <property type="project" value="UniProtKB-SubCell"/>
</dbReference>
<evidence type="ECO:0000259" key="21">
    <source>
        <dbReference type="Pfam" id="PF00391"/>
    </source>
</evidence>
<dbReference type="Pfam" id="PF00391">
    <property type="entry name" value="PEP-utilizers"/>
    <property type="match status" value="1"/>
</dbReference>
<feature type="binding site" evidence="20">
    <location>
        <position position="436"/>
    </location>
    <ligand>
        <name>Mg(2+)</name>
        <dbReference type="ChEBI" id="CHEBI:18420"/>
    </ligand>
</feature>
<dbReference type="GO" id="GO:0008965">
    <property type="term" value="F:phosphoenolpyruvate-protein phosphotransferase activity"/>
    <property type="evidence" value="ECO:0007669"/>
    <property type="project" value="UniProtKB-EC"/>
</dbReference>
<dbReference type="InterPro" id="IPR008731">
    <property type="entry name" value="PTS_EIN"/>
</dbReference>
<feature type="domain" description="PEP-utilising enzyme mobile" evidence="21">
    <location>
        <begin position="159"/>
        <end position="231"/>
    </location>
</feature>
<evidence type="ECO:0000259" key="22">
    <source>
        <dbReference type="Pfam" id="PF02896"/>
    </source>
</evidence>
<name>A0A1A9RSQ2_EIKCO</name>
<dbReference type="GO" id="GO:0046872">
    <property type="term" value="F:metal ion binding"/>
    <property type="evidence" value="ECO:0007669"/>
    <property type="project" value="UniProtKB-KW"/>
</dbReference>
<keyword evidence="13 17" id="KW-0479">Metal-binding</keyword>
<dbReference type="Pfam" id="PF02896">
    <property type="entry name" value="PEP-utilizers_C"/>
    <property type="match status" value="1"/>
</dbReference>
<dbReference type="Gene3D" id="1.10.274.10">
    <property type="entry name" value="PtsI, HPr-binding domain"/>
    <property type="match status" value="1"/>
</dbReference>
<dbReference type="InterPro" id="IPR023151">
    <property type="entry name" value="PEP_util_CS"/>
</dbReference>
<protein>
    <recommendedName>
        <fullName evidence="7 17">Phosphoenolpyruvate-protein phosphotransferase</fullName>
        <ecNumber evidence="6 17">2.7.3.9</ecNumber>
    </recommendedName>
    <alternativeName>
        <fullName evidence="16 17">Phosphotransferase system, enzyme I</fullName>
    </alternativeName>
</protein>
<keyword evidence="12 17" id="KW-0598">Phosphotransferase system</keyword>
<evidence type="ECO:0000256" key="2">
    <source>
        <dbReference type="ARBA" id="ARBA00001946"/>
    </source>
</evidence>
<dbReference type="PRINTS" id="PR01736">
    <property type="entry name" value="PHPHTRNFRASE"/>
</dbReference>
<feature type="binding site" evidence="20">
    <location>
        <position position="460"/>
    </location>
    <ligand>
        <name>Mg(2+)</name>
        <dbReference type="ChEBI" id="CHEBI:18420"/>
    </ligand>
</feature>
<dbReference type="SUPFAM" id="SSF47831">
    <property type="entry name" value="Enzyme I of the PEP:sugar phosphotransferase system HPr-binding (sub)domain"/>
    <property type="match status" value="1"/>
</dbReference>
<dbReference type="InterPro" id="IPR050499">
    <property type="entry name" value="PEP-utilizing_PTS_enzyme"/>
</dbReference>
<comment type="caution">
    <text evidence="24">The sequence shown here is derived from an EMBL/GenBank/DDBJ whole genome shotgun (WGS) entry which is preliminary data.</text>
</comment>
<evidence type="ECO:0000256" key="3">
    <source>
        <dbReference type="ARBA" id="ARBA00002728"/>
    </source>
</evidence>
<dbReference type="PROSITE" id="PS00742">
    <property type="entry name" value="PEP_ENZYMES_2"/>
    <property type="match status" value="1"/>
</dbReference>
<evidence type="ECO:0000256" key="4">
    <source>
        <dbReference type="ARBA" id="ARBA00004496"/>
    </source>
</evidence>
<feature type="active site" description="Tele-phosphohistidine intermediate" evidence="18">
    <location>
        <position position="195"/>
    </location>
</feature>
<feature type="binding site" evidence="19">
    <location>
        <begin position="459"/>
        <end position="460"/>
    </location>
    <ligand>
        <name>phosphoenolpyruvate</name>
        <dbReference type="ChEBI" id="CHEBI:58702"/>
    </ligand>
</feature>
<evidence type="ECO:0000256" key="10">
    <source>
        <dbReference type="ARBA" id="ARBA00022597"/>
    </source>
</evidence>
<evidence type="ECO:0000256" key="5">
    <source>
        <dbReference type="ARBA" id="ARBA00007837"/>
    </source>
</evidence>
<feature type="active site" description="Proton donor" evidence="18">
    <location>
        <position position="507"/>
    </location>
</feature>
<dbReference type="GO" id="GO:0009401">
    <property type="term" value="P:phosphoenolpyruvate-dependent sugar phosphotransferase system"/>
    <property type="evidence" value="ECO:0007669"/>
    <property type="project" value="UniProtKB-KW"/>
</dbReference>
<feature type="binding site" evidence="19">
    <location>
        <position position="338"/>
    </location>
    <ligand>
        <name>phosphoenolpyruvate</name>
        <dbReference type="ChEBI" id="CHEBI:58702"/>
    </ligand>
</feature>
<dbReference type="InterPro" id="IPR015813">
    <property type="entry name" value="Pyrv/PenolPyrv_kinase-like_dom"/>
</dbReference>
<comment type="similarity">
    <text evidence="5 17">Belongs to the PEP-utilizing enzyme family.</text>
</comment>
<dbReference type="InterPro" id="IPR008279">
    <property type="entry name" value="PEP-util_enz_mobile_dom"/>
</dbReference>
<evidence type="ECO:0000256" key="16">
    <source>
        <dbReference type="ARBA" id="ARBA00033235"/>
    </source>
</evidence>
<evidence type="ECO:0000256" key="18">
    <source>
        <dbReference type="PIRSR" id="PIRSR000732-1"/>
    </source>
</evidence>
<evidence type="ECO:0000259" key="23">
    <source>
        <dbReference type="Pfam" id="PF05524"/>
    </source>
</evidence>
<dbReference type="SUPFAM" id="SSF52009">
    <property type="entry name" value="Phosphohistidine domain"/>
    <property type="match status" value="1"/>
</dbReference>
<keyword evidence="15 17" id="KW-0460">Magnesium</keyword>
<keyword evidence="11 17" id="KW-0808">Transferase</keyword>
<evidence type="ECO:0000256" key="7">
    <source>
        <dbReference type="ARBA" id="ARBA00016544"/>
    </source>
</evidence>
<evidence type="ECO:0000256" key="6">
    <source>
        <dbReference type="ARBA" id="ARBA00012232"/>
    </source>
</evidence>
<evidence type="ECO:0000256" key="12">
    <source>
        <dbReference type="ARBA" id="ARBA00022683"/>
    </source>
</evidence>
<dbReference type="InterPro" id="IPR006318">
    <property type="entry name" value="PTS_EI-like"/>
</dbReference>
<feature type="binding site" evidence="19">
    <location>
        <position position="302"/>
    </location>
    <ligand>
        <name>phosphoenolpyruvate</name>
        <dbReference type="ChEBI" id="CHEBI:58702"/>
    </ligand>
</feature>
<comment type="subcellular location">
    <subcellularLocation>
        <location evidence="4 17">Cytoplasm</location>
    </subcellularLocation>
</comment>
<comment type="function">
    <text evidence="3 17">General (non sugar-specific) component of the phosphoenolpyruvate-dependent sugar phosphotransferase system (sugar PTS). This major carbohydrate active-transport system catalyzes the phosphorylation of incoming sugar substrates concomitantly with their translocation across the cell membrane. Enzyme I transfers the phosphoryl group from phosphoenolpyruvate (PEP) to the phosphoryl carrier protein (HPr).</text>
</comment>
<dbReference type="RefSeq" id="WP_064104989.1">
    <property type="nucleotide sequence ID" value="NZ_LXSH01000005.1"/>
</dbReference>
<dbReference type="AlphaFoldDB" id="A0A1A9RSQ2"/>
<dbReference type="PANTHER" id="PTHR46244">
    <property type="entry name" value="PHOSPHOENOLPYRUVATE-PROTEIN PHOSPHOTRANSFERASE"/>
    <property type="match status" value="1"/>
</dbReference>
<dbReference type="Gene3D" id="3.50.30.10">
    <property type="entry name" value="Phosphohistidine domain"/>
    <property type="match status" value="1"/>
</dbReference>
<dbReference type="InterPro" id="IPR036637">
    <property type="entry name" value="Phosphohistidine_dom_sf"/>
</dbReference>
<keyword evidence="14 17" id="KW-0418">Kinase</keyword>
<evidence type="ECO:0000256" key="9">
    <source>
        <dbReference type="ARBA" id="ARBA00022490"/>
    </source>
</evidence>
<dbReference type="NCBIfam" id="TIGR01417">
    <property type="entry name" value="PTS_I_fam"/>
    <property type="match status" value="1"/>
</dbReference>
<evidence type="ECO:0000313" key="25">
    <source>
        <dbReference type="Proteomes" id="UP000078103"/>
    </source>
</evidence>
<proteinExistence type="inferred from homology"/>
<evidence type="ECO:0000256" key="19">
    <source>
        <dbReference type="PIRSR" id="PIRSR000732-2"/>
    </source>
</evidence>
<evidence type="ECO:0000256" key="17">
    <source>
        <dbReference type="PIRNR" id="PIRNR000732"/>
    </source>
</evidence>
<accession>A0A1A9RSQ2</accession>
<evidence type="ECO:0000256" key="13">
    <source>
        <dbReference type="ARBA" id="ARBA00022723"/>
    </source>
</evidence>
<dbReference type="InterPro" id="IPR000121">
    <property type="entry name" value="PEP_util_C"/>
</dbReference>
<comment type="cofactor">
    <cofactor evidence="2 17 20">
        <name>Mg(2+)</name>
        <dbReference type="ChEBI" id="CHEBI:18420"/>
    </cofactor>
</comment>
<evidence type="ECO:0000256" key="14">
    <source>
        <dbReference type="ARBA" id="ARBA00022777"/>
    </source>
</evidence>
<keyword evidence="8 17" id="KW-0813">Transport</keyword>
<dbReference type="InterPro" id="IPR036618">
    <property type="entry name" value="PtsI_HPr-bd_sf"/>
</dbReference>
<dbReference type="Gene3D" id="3.20.20.60">
    <property type="entry name" value="Phosphoenolpyruvate-binding domains"/>
    <property type="match status" value="1"/>
</dbReference>
<dbReference type="EMBL" id="LXSH01000005">
    <property type="protein sequence ID" value="OAM24992.1"/>
    <property type="molecule type" value="Genomic_DNA"/>
</dbReference>
<dbReference type="InterPro" id="IPR040442">
    <property type="entry name" value="Pyrv_kinase-like_dom_sf"/>
</dbReference>
<feature type="domain" description="PEP-utilising enzyme C-terminal" evidence="22">
    <location>
        <begin position="259"/>
        <end position="545"/>
    </location>
</feature>
<feature type="domain" description="Phosphotransferase system enzyme I N-terminal" evidence="23">
    <location>
        <begin position="6"/>
        <end position="129"/>
    </location>
</feature>
<evidence type="ECO:0000256" key="1">
    <source>
        <dbReference type="ARBA" id="ARBA00000683"/>
    </source>
</evidence>
<dbReference type="SUPFAM" id="SSF51621">
    <property type="entry name" value="Phosphoenolpyruvate/pyruvate domain"/>
    <property type="match status" value="1"/>
</dbReference>
<feature type="binding site" evidence="19">
    <location>
        <position position="470"/>
    </location>
    <ligand>
        <name>phosphoenolpyruvate</name>
        <dbReference type="ChEBI" id="CHEBI:58702"/>
    </ligand>
</feature>
<keyword evidence="24" id="KW-0670">Pyruvate</keyword>
<keyword evidence="10 17" id="KW-0762">Sugar transport</keyword>
<reference evidence="25" key="1">
    <citation type="submission" date="2016-05" db="EMBL/GenBank/DDBJ databases">
        <title>Draft genome of Corynebacterium afermentans subsp. afermentans LCDC 88199T.</title>
        <authorList>
            <person name="Bernier A.-M."/>
            <person name="Bernard K."/>
        </authorList>
    </citation>
    <scope>NUCLEOTIDE SEQUENCE [LARGE SCALE GENOMIC DNA]</scope>
    <source>
        <strain evidence="25">NML120819</strain>
    </source>
</reference>
<evidence type="ECO:0000256" key="8">
    <source>
        <dbReference type="ARBA" id="ARBA00022448"/>
    </source>
</evidence>
<organism evidence="24 25">
    <name type="scientific">Eikenella corrodens</name>
    <dbReference type="NCBI Taxonomy" id="539"/>
    <lineage>
        <taxon>Bacteria</taxon>
        <taxon>Pseudomonadati</taxon>
        <taxon>Pseudomonadota</taxon>
        <taxon>Betaproteobacteria</taxon>
        <taxon>Neisseriales</taxon>
        <taxon>Neisseriaceae</taxon>
        <taxon>Eikenella</taxon>
    </lineage>
</organism>
<comment type="catalytic activity">
    <reaction evidence="1 17">
        <text>L-histidyl-[protein] + phosphoenolpyruvate = N(pros)-phospho-L-histidyl-[protein] + pyruvate</text>
        <dbReference type="Rhea" id="RHEA:23880"/>
        <dbReference type="Rhea" id="RHEA-COMP:9745"/>
        <dbReference type="Rhea" id="RHEA-COMP:9746"/>
        <dbReference type="ChEBI" id="CHEBI:15361"/>
        <dbReference type="ChEBI" id="CHEBI:29979"/>
        <dbReference type="ChEBI" id="CHEBI:58702"/>
        <dbReference type="ChEBI" id="CHEBI:64837"/>
        <dbReference type="EC" id="2.7.3.9"/>
    </reaction>
</comment>
<evidence type="ECO:0000256" key="15">
    <source>
        <dbReference type="ARBA" id="ARBA00022842"/>
    </source>
</evidence>
<keyword evidence="9 17" id="KW-0963">Cytoplasm</keyword>
<dbReference type="PIRSF" id="PIRSF000732">
    <property type="entry name" value="PTS_enzyme_I"/>
    <property type="match status" value="1"/>
</dbReference>
<dbReference type="InterPro" id="IPR024692">
    <property type="entry name" value="PTS_EI"/>
</dbReference>
<dbReference type="GO" id="GO:0016301">
    <property type="term" value="F:kinase activity"/>
    <property type="evidence" value="ECO:0007669"/>
    <property type="project" value="UniProtKB-KW"/>
</dbReference>
<evidence type="ECO:0000313" key="24">
    <source>
        <dbReference type="EMBL" id="OAM24992.1"/>
    </source>
</evidence>
<gene>
    <name evidence="24" type="ORF">A7P89_00890</name>
</gene>
<dbReference type="Proteomes" id="UP000078103">
    <property type="component" value="Unassembled WGS sequence"/>
</dbReference>
<dbReference type="EC" id="2.7.3.9" evidence="6 17"/>
<evidence type="ECO:0000256" key="20">
    <source>
        <dbReference type="PIRSR" id="PIRSR000732-3"/>
    </source>
</evidence>
<dbReference type="Pfam" id="PF05524">
    <property type="entry name" value="PEP-utilisers_N"/>
    <property type="match status" value="1"/>
</dbReference>
<dbReference type="PANTHER" id="PTHR46244:SF3">
    <property type="entry name" value="PHOSPHOENOLPYRUVATE-PROTEIN PHOSPHOTRANSFERASE"/>
    <property type="match status" value="1"/>
</dbReference>
<evidence type="ECO:0000256" key="11">
    <source>
        <dbReference type="ARBA" id="ARBA00022679"/>
    </source>
</evidence>
<sequence>MSVVLHGFAAGSGIAIGRAHLVVRGMEEVPQLDLAPEEIDAEAERFDAAIKATRRQLEQLRSAIPENAPTELGAFISLHLMLLTDVTLSREPIDILRARAINAEWALKLQTDKLAEQFDAIEDEYLRERKQDMLQVAERIYQNLMGQNTDFMPEEGELDDDIILIAHDLSPADAVYFKEHHIAGFATDAGGPTSHTAILGRSLDIPSVIGLYNARELISQDDWIIVDGISGVLIINPDDLILSEYRKRDRVYRSQRRLLNKLKDITATTKDGVDIELLANIESAQDVRLMHRLSADGVGLFRSEFLFLNRDNLPDEDEQYRVYAGIVKKLKGKPLTVRTVDLGVDKNPRWFGEGHALNPALGMTGIRLCLAEPTMFRTQMRAILRAAVYGPVKIMWPMITSVDEVRQCINHLAVARKQLDERDTEYGEVQVGAMIEIPSAALTVGHILQHLDFISVGTNDLIQYTLSVDRGDDSVSYLYQPAHPAVLKLLHHIFSTAKRMGKPVSVCGEMAGDLHFTRLLLGLGLCRFSMNASNLLAVKNVIIQSHAGELAAQVKKLLRLSDPEKVRQAVKKMNTADDDKNATLEIAHNVAQHEQAESEEVLKNTV</sequence>